<keyword evidence="3" id="KW-1185">Reference proteome</keyword>
<dbReference type="EMBL" id="CM026431">
    <property type="protein sequence ID" value="KAG0559034.1"/>
    <property type="molecule type" value="Genomic_DNA"/>
</dbReference>
<feature type="compositionally biased region" description="Basic residues" evidence="1">
    <location>
        <begin position="69"/>
        <end position="83"/>
    </location>
</feature>
<protein>
    <submittedName>
        <fullName evidence="2">Uncharacterized protein</fullName>
    </submittedName>
</protein>
<feature type="region of interest" description="Disordered" evidence="1">
    <location>
        <begin position="45"/>
        <end position="147"/>
    </location>
</feature>
<feature type="compositionally biased region" description="Low complexity" evidence="1">
    <location>
        <begin position="117"/>
        <end position="141"/>
    </location>
</feature>
<reference evidence="2" key="1">
    <citation type="submission" date="2020-06" db="EMBL/GenBank/DDBJ databases">
        <title>WGS assembly of Ceratodon purpureus strain R40.</title>
        <authorList>
            <person name="Carey S.B."/>
            <person name="Jenkins J."/>
            <person name="Shu S."/>
            <person name="Lovell J.T."/>
            <person name="Sreedasyam A."/>
            <person name="Maumus F."/>
            <person name="Tiley G.P."/>
            <person name="Fernandez-Pozo N."/>
            <person name="Barry K."/>
            <person name="Chen C."/>
            <person name="Wang M."/>
            <person name="Lipzen A."/>
            <person name="Daum C."/>
            <person name="Saski C.A."/>
            <person name="Payton A.C."/>
            <person name="Mcbreen J.C."/>
            <person name="Conrad R.E."/>
            <person name="Kollar L.M."/>
            <person name="Olsson S."/>
            <person name="Huttunen S."/>
            <person name="Landis J.B."/>
            <person name="Wickett N.J."/>
            <person name="Johnson M.G."/>
            <person name="Rensing S.A."/>
            <person name="Grimwood J."/>
            <person name="Schmutz J."/>
            <person name="Mcdaniel S.F."/>
        </authorList>
    </citation>
    <scope>NUCLEOTIDE SEQUENCE</scope>
    <source>
        <strain evidence="2">R40</strain>
    </source>
</reference>
<organism evidence="2 3">
    <name type="scientific">Ceratodon purpureus</name>
    <name type="common">Fire moss</name>
    <name type="synonym">Dicranum purpureum</name>
    <dbReference type="NCBI Taxonomy" id="3225"/>
    <lineage>
        <taxon>Eukaryota</taxon>
        <taxon>Viridiplantae</taxon>
        <taxon>Streptophyta</taxon>
        <taxon>Embryophyta</taxon>
        <taxon>Bryophyta</taxon>
        <taxon>Bryophytina</taxon>
        <taxon>Bryopsida</taxon>
        <taxon>Dicranidae</taxon>
        <taxon>Pseudoditrichales</taxon>
        <taxon>Ditrichaceae</taxon>
        <taxon>Ceratodon</taxon>
    </lineage>
</organism>
<evidence type="ECO:0000256" key="1">
    <source>
        <dbReference type="SAM" id="MobiDB-lite"/>
    </source>
</evidence>
<dbReference type="Proteomes" id="UP000822688">
    <property type="component" value="Chromosome 10"/>
</dbReference>
<proteinExistence type="predicted"/>
<evidence type="ECO:0000313" key="3">
    <source>
        <dbReference type="Proteomes" id="UP000822688"/>
    </source>
</evidence>
<sequence length="147" mass="15676">MQRVLEGPVNSRFDRVFSLHPATAPPSSSLALLLLQLSTTTVLSSSLSSAPPTPLPIRVSNPTNTTTQHHLHPLQRTRNHRPARSPPLSPTTTADRHPPRTTPALSRIHRPLSTRTGSPSRGTPSQRSSSSSSTSVTGTPGNQTANC</sequence>
<gene>
    <name evidence="2" type="ORF">KC19_10G073300</name>
</gene>
<comment type="caution">
    <text evidence="2">The sequence shown here is derived from an EMBL/GenBank/DDBJ whole genome shotgun (WGS) entry which is preliminary data.</text>
</comment>
<name>A0A8T0GLB1_CERPU</name>
<dbReference type="AlphaFoldDB" id="A0A8T0GLB1"/>
<accession>A0A8T0GLB1</accession>
<evidence type="ECO:0000313" key="2">
    <source>
        <dbReference type="EMBL" id="KAG0559034.1"/>
    </source>
</evidence>